<dbReference type="RefSeq" id="WP_170204278.1">
    <property type="nucleotide sequence ID" value="NZ_CP051685.1"/>
</dbReference>
<feature type="transmembrane region" description="Helical" evidence="1">
    <location>
        <begin position="60"/>
        <end position="79"/>
    </location>
</feature>
<feature type="transmembrane region" description="Helical" evidence="1">
    <location>
        <begin position="35"/>
        <end position="54"/>
    </location>
</feature>
<protein>
    <submittedName>
        <fullName evidence="2">Uncharacterized protein</fullName>
    </submittedName>
</protein>
<evidence type="ECO:0000313" key="3">
    <source>
        <dbReference type="Proteomes" id="UP000502415"/>
    </source>
</evidence>
<dbReference type="AlphaFoldDB" id="A0A7Z2VZB1"/>
<keyword evidence="1" id="KW-0472">Membrane</keyword>
<keyword evidence="3" id="KW-1185">Reference proteome</keyword>
<sequence>MGGNAMLSRIDLSSDEVKAEQSVNVAIFRKRQLRVWFGFGSVFLGPLVLDAFLVKQNDAVIVGFVFVSIIFVVFAVLLYKCPNCATQPLSVSCSIADEARYNKGVHPLPVRCMTCGFYLSGRALKKDIQRQKQANLHGH</sequence>
<keyword evidence="1" id="KW-0812">Transmembrane</keyword>
<dbReference type="Proteomes" id="UP000502415">
    <property type="component" value="Chromosome"/>
</dbReference>
<name>A0A7Z2VZB1_9BURK</name>
<dbReference type="KEGG" id="mfy:HH212_21005"/>
<evidence type="ECO:0000256" key="1">
    <source>
        <dbReference type="SAM" id="Phobius"/>
    </source>
</evidence>
<evidence type="ECO:0000313" key="2">
    <source>
        <dbReference type="EMBL" id="QJE02191.1"/>
    </source>
</evidence>
<proteinExistence type="predicted"/>
<accession>A0A7Z2VZB1</accession>
<dbReference type="EMBL" id="CP051685">
    <property type="protein sequence ID" value="QJE02191.1"/>
    <property type="molecule type" value="Genomic_DNA"/>
</dbReference>
<keyword evidence="1" id="KW-1133">Transmembrane helix</keyword>
<organism evidence="2 3">
    <name type="scientific">Massilia forsythiae</name>
    <dbReference type="NCBI Taxonomy" id="2728020"/>
    <lineage>
        <taxon>Bacteria</taxon>
        <taxon>Pseudomonadati</taxon>
        <taxon>Pseudomonadota</taxon>
        <taxon>Betaproteobacteria</taxon>
        <taxon>Burkholderiales</taxon>
        <taxon>Oxalobacteraceae</taxon>
        <taxon>Telluria group</taxon>
        <taxon>Massilia</taxon>
    </lineage>
</organism>
<gene>
    <name evidence="2" type="ORF">HH212_21005</name>
</gene>
<reference evidence="2 3" key="1">
    <citation type="submission" date="2020-04" db="EMBL/GenBank/DDBJ databases">
        <title>Genome sequencing of novel species.</title>
        <authorList>
            <person name="Heo J."/>
            <person name="Kim S.-J."/>
            <person name="Kim J.-S."/>
            <person name="Hong S.-B."/>
            <person name="Kwon S.-W."/>
        </authorList>
    </citation>
    <scope>NUCLEOTIDE SEQUENCE [LARGE SCALE GENOMIC DNA]</scope>
    <source>
        <strain evidence="2 3">GN2-R2</strain>
    </source>
</reference>